<dbReference type="PANTHER" id="PTHR48228">
    <property type="entry name" value="SUCCINYL-COA--D-CITRAMALATE COA-TRANSFERASE"/>
    <property type="match status" value="1"/>
</dbReference>
<keyword evidence="3" id="KW-1185">Reference proteome</keyword>
<name>A0A4Q9R822_9GAMM</name>
<dbReference type="AlphaFoldDB" id="A0A4Q9R822"/>
<protein>
    <submittedName>
        <fullName evidence="2">Carnitine dehydratase</fullName>
    </submittedName>
</protein>
<evidence type="ECO:0000313" key="2">
    <source>
        <dbReference type="EMBL" id="TBU96794.1"/>
    </source>
</evidence>
<accession>A0A4Q9R822</accession>
<dbReference type="InterPro" id="IPR023606">
    <property type="entry name" value="CoA-Trfase_III_dom_1_sf"/>
</dbReference>
<sequence length="609" mass="64631">MPTLLNEFSLLHSGTPSPPNWNALSLCLMEQARLLGIRQPSGHPAEEMGSAAFVLRHPAISAIQGHYVSPGAWLPTEQLSETLLQAASGIMSVHGRASGKAQALGLNYLATLTAAMTLQATLAAAVGQLRGGAFQQVRVSPLECGLLSIGQYLAGATAAEDREQFLPGGCDARSRPPFRSADGITFELETLDSTPWRHFWTSAGIAPELAGTAWKSFLLRYARAISPLPAACLQALARLPYTQILHLAAQAGVAVVPLRTLAQRQADADYQQSRGTPWNFERSSASGTPHVTPAPTRLPLQGLRVVESCRRIQGPLAGHLLALLGAEVIRLEPPGGDPLRAMPPCAEGCSVRFDALNQLKSIQEVDIKSAQGRQAIHQLVREADVFLHNWAPGKAREMRLDAEHLHRVQPQLVYAYAGGWGPAPVNAPGTDFTVQAWSGVADAIATSCGTHGGSLFTVLDVLGGVLATLGVTAALLDRTVTGSGTHVESSLLGAADLLLRSSPPTPANGLSDVYPTQSGLIAIDCQHPEQQRALAMLLDIPAPLGNHLEQLRQHLLTHPAAHWESALNAQGIGACVVVEDLAQLARDARIAGCLDHKAYSSVNSPWSFL</sequence>
<gene>
    <name evidence="2" type="ORF">DNJ96_09510</name>
</gene>
<dbReference type="InterPro" id="IPR050509">
    <property type="entry name" value="CoA-transferase_III"/>
</dbReference>
<dbReference type="Gene3D" id="3.40.50.10540">
    <property type="entry name" value="Crotonobetainyl-coa:carnitine coa-transferase, domain 1"/>
    <property type="match status" value="2"/>
</dbReference>
<dbReference type="Proteomes" id="UP000292639">
    <property type="component" value="Unassembled WGS sequence"/>
</dbReference>
<dbReference type="InterPro" id="IPR044855">
    <property type="entry name" value="CoA-Trfase_III_dom3_sf"/>
</dbReference>
<proteinExistence type="predicted"/>
<evidence type="ECO:0000313" key="3">
    <source>
        <dbReference type="Proteomes" id="UP000292639"/>
    </source>
</evidence>
<evidence type="ECO:0000256" key="1">
    <source>
        <dbReference type="SAM" id="MobiDB-lite"/>
    </source>
</evidence>
<dbReference type="SUPFAM" id="SSF89796">
    <property type="entry name" value="CoA-transferase family III (CaiB/BaiF)"/>
    <property type="match status" value="2"/>
</dbReference>
<dbReference type="RefSeq" id="WP_131185174.1">
    <property type="nucleotide sequence ID" value="NZ_QJUO01000023.1"/>
</dbReference>
<dbReference type="Gene3D" id="3.30.1540.10">
    <property type="entry name" value="formyl-coa transferase, domain 3"/>
    <property type="match status" value="1"/>
</dbReference>
<dbReference type="OrthoDB" id="9058532at2"/>
<dbReference type="PANTHER" id="PTHR48228:SF5">
    <property type="entry name" value="ALPHA-METHYLACYL-COA RACEMASE"/>
    <property type="match status" value="1"/>
</dbReference>
<feature type="compositionally biased region" description="Polar residues" evidence="1">
    <location>
        <begin position="272"/>
        <end position="289"/>
    </location>
</feature>
<comment type="caution">
    <text evidence="2">The sequence shown here is derived from an EMBL/GenBank/DDBJ whole genome shotgun (WGS) entry which is preliminary data.</text>
</comment>
<dbReference type="GO" id="GO:0003824">
    <property type="term" value="F:catalytic activity"/>
    <property type="evidence" value="ECO:0007669"/>
    <property type="project" value="InterPro"/>
</dbReference>
<feature type="region of interest" description="Disordered" evidence="1">
    <location>
        <begin position="272"/>
        <end position="294"/>
    </location>
</feature>
<dbReference type="InterPro" id="IPR003673">
    <property type="entry name" value="CoA-Trfase_fam_III"/>
</dbReference>
<dbReference type="EMBL" id="QJUP01000011">
    <property type="protein sequence ID" value="TBU96794.1"/>
    <property type="molecule type" value="Genomic_DNA"/>
</dbReference>
<reference evidence="2 3" key="1">
    <citation type="submission" date="2018-06" db="EMBL/GenBank/DDBJ databases">
        <title>Three novel Pseudomonas species isolated from symptomatic oak.</title>
        <authorList>
            <person name="Bueno-Gonzalez V."/>
            <person name="Brady C."/>
        </authorList>
    </citation>
    <scope>NUCLEOTIDE SEQUENCE [LARGE SCALE GENOMIC DNA]</scope>
    <source>
        <strain evidence="2 3">P17C</strain>
    </source>
</reference>
<organism evidence="2 3">
    <name type="scientific">Stutzerimonas kirkiae</name>
    <dbReference type="NCBI Taxonomy" id="2211392"/>
    <lineage>
        <taxon>Bacteria</taxon>
        <taxon>Pseudomonadati</taxon>
        <taxon>Pseudomonadota</taxon>
        <taxon>Gammaproteobacteria</taxon>
        <taxon>Pseudomonadales</taxon>
        <taxon>Pseudomonadaceae</taxon>
        <taxon>Stutzerimonas</taxon>
    </lineage>
</organism>
<dbReference type="Pfam" id="PF02515">
    <property type="entry name" value="CoA_transf_3"/>
    <property type="match status" value="2"/>
</dbReference>